<dbReference type="Proteomes" id="UP001500552">
    <property type="component" value="Unassembled WGS sequence"/>
</dbReference>
<gene>
    <name evidence="2" type="ORF">GCM10023188_43070</name>
</gene>
<feature type="domain" description="MEDS" evidence="1">
    <location>
        <begin position="24"/>
        <end position="180"/>
    </location>
</feature>
<dbReference type="EMBL" id="BAABHC010000029">
    <property type="protein sequence ID" value="GAA4442873.1"/>
    <property type="molecule type" value="Genomic_DNA"/>
</dbReference>
<organism evidence="2 3">
    <name type="scientific">Pontibacter saemangeumensis</name>
    <dbReference type="NCBI Taxonomy" id="1084525"/>
    <lineage>
        <taxon>Bacteria</taxon>
        <taxon>Pseudomonadati</taxon>
        <taxon>Bacteroidota</taxon>
        <taxon>Cytophagia</taxon>
        <taxon>Cytophagales</taxon>
        <taxon>Hymenobacteraceae</taxon>
        <taxon>Pontibacter</taxon>
    </lineage>
</organism>
<comment type="caution">
    <text evidence="2">The sequence shown here is derived from an EMBL/GenBank/DDBJ whole genome shotgun (WGS) entry which is preliminary data.</text>
</comment>
<accession>A0ABP8M322</accession>
<sequence>MDKAQDWQHCNSETFWREIAACSHVLQIYENDQALLNLLEDFVVGGISVGDCVILIATEWHLAALEKRLRDQGLDTKTLYVACQYIPLNAKEMLEKFMVNGWPDEGLFVEAISSVFNRIRDNKQQVRAFGEMVSLLWGQGNGAATIRLEHLWNAFFEKETFSLLCAYPQDKFPDHATSALSCICKAHSRIITNSGEARFDLAYQDVY</sequence>
<dbReference type="InterPro" id="IPR025847">
    <property type="entry name" value="MEDS_domain"/>
</dbReference>
<evidence type="ECO:0000313" key="3">
    <source>
        <dbReference type="Proteomes" id="UP001500552"/>
    </source>
</evidence>
<dbReference type="Pfam" id="PF14417">
    <property type="entry name" value="MEDS"/>
    <property type="match status" value="1"/>
</dbReference>
<name>A0ABP8M322_9BACT</name>
<evidence type="ECO:0000313" key="2">
    <source>
        <dbReference type="EMBL" id="GAA4442873.1"/>
    </source>
</evidence>
<keyword evidence="3" id="KW-1185">Reference proteome</keyword>
<reference evidence="3" key="1">
    <citation type="journal article" date="2019" name="Int. J. Syst. Evol. Microbiol.">
        <title>The Global Catalogue of Microorganisms (GCM) 10K type strain sequencing project: providing services to taxonomists for standard genome sequencing and annotation.</title>
        <authorList>
            <consortium name="The Broad Institute Genomics Platform"/>
            <consortium name="The Broad Institute Genome Sequencing Center for Infectious Disease"/>
            <person name="Wu L."/>
            <person name="Ma J."/>
        </authorList>
    </citation>
    <scope>NUCLEOTIDE SEQUENCE [LARGE SCALE GENOMIC DNA]</scope>
    <source>
        <strain evidence="3">JCM 17926</strain>
    </source>
</reference>
<proteinExistence type="predicted"/>
<dbReference type="RefSeq" id="WP_345162260.1">
    <property type="nucleotide sequence ID" value="NZ_BAABHC010000029.1"/>
</dbReference>
<protein>
    <recommendedName>
        <fullName evidence="1">MEDS domain-containing protein</fullName>
    </recommendedName>
</protein>
<evidence type="ECO:0000259" key="1">
    <source>
        <dbReference type="Pfam" id="PF14417"/>
    </source>
</evidence>